<feature type="compositionally biased region" description="Basic residues" evidence="1">
    <location>
        <begin position="874"/>
        <end position="885"/>
    </location>
</feature>
<protein>
    <submittedName>
        <fullName evidence="2">Uncharacterized protein</fullName>
    </submittedName>
</protein>
<feature type="region of interest" description="Disordered" evidence="1">
    <location>
        <begin position="763"/>
        <end position="804"/>
    </location>
</feature>
<feature type="compositionally biased region" description="Polar residues" evidence="1">
    <location>
        <begin position="1107"/>
        <end position="1117"/>
    </location>
</feature>
<feature type="compositionally biased region" description="Polar residues" evidence="1">
    <location>
        <begin position="1291"/>
        <end position="1306"/>
    </location>
</feature>
<comment type="caution">
    <text evidence="2">The sequence shown here is derived from an EMBL/GenBank/DDBJ whole genome shotgun (WGS) entry which is preliminary data.</text>
</comment>
<accession>A0AAV6QSD5</accession>
<feature type="region of interest" description="Disordered" evidence="1">
    <location>
        <begin position="871"/>
        <end position="949"/>
    </location>
</feature>
<feature type="region of interest" description="Disordered" evidence="1">
    <location>
        <begin position="1028"/>
        <end position="1085"/>
    </location>
</feature>
<name>A0AAV6QSD5_SOLSE</name>
<feature type="compositionally biased region" description="Polar residues" evidence="1">
    <location>
        <begin position="262"/>
        <end position="273"/>
    </location>
</feature>
<keyword evidence="3" id="KW-1185">Reference proteome</keyword>
<feature type="region of interest" description="Disordered" evidence="1">
    <location>
        <begin position="1100"/>
        <end position="1119"/>
    </location>
</feature>
<gene>
    <name evidence="2" type="ORF">JOB18_009044</name>
</gene>
<feature type="compositionally biased region" description="Polar residues" evidence="1">
    <location>
        <begin position="1313"/>
        <end position="1326"/>
    </location>
</feature>
<feature type="region of interest" description="Disordered" evidence="1">
    <location>
        <begin position="614"/>
        <end position="637"/>
    </location>
</feature>
<feature type="compositionally biased region" description="Polar residues" evidence="1">
    <location>
        <begin position="546"/>
        <end position="559"/>
    </location>
</feature>
<evidence type="ECO:0000313" key="2">
    <source>
        <dbReference type="EMBL" id="KAG7495948.1"/>
    </source>
</evidence>
<feature type="region of interest" description="Disordered" evidence="1">
    <location>
        <begin position="262"/>
        <end position="281"/>
    </location>
</feature>
<reference evidence="2 3" key="1">
    <citation type="journal article" date="2021" name="Sci. Rep.">
        <title>Chromosome anchoring in Senegalese sole (Solea senegalensis) reveals sex-associated markers and genome rearrangements in flatfish.</title>
        <authorList>
            <person name="Guerrero-Cozar I."/>
            <person name="Gomez-Garrido J."/>
            <person name="Berbel C."/>
            <person name="Martinez-Blanch J.F."/>
            <person name="Alioto T."/>
            <person name="Claros M.G."/>
            <person name="Gagnaire P.A."/>
            <person name="Manchado M."/>
        </authorList>
    </citation>
    <scope>NUCLEOTIDE SEQUENCE [LARGE SCALE GENOMIC DNA]</scope>
    <source>
        <strain evidence="2">Sse05_10M</strain>
    </source>
</reference>
<dbReference type="Proteomes" id="UP000693946">
    <property type="component" value="Linkage Group LG3"/>
</dbReference>
<feature type="region of interest" description="Disordered" evidence="1">
    <location>
        <begin position="1148"/>
        <end position="1244"/>
    </location>
</feature>
<feature type="region of interest" description="Disordered" evidence="1">
    <location>
        <begin position="522"/>
        <end position="559"/>
    </location>
</feature>
<feature type="compositionally biased region" description="Low complexity" evidence="1">
    <location>
        <begin position="915"/>
        <end position="928"/>
    </location>
</feature>
<feature type="compositionally biased region" description="Basic and acidic residues" evidence="1">
    <location>
        <begin position="1036"/>
        <end position="1054"/>
    </location>
</feature>
<feature type="compositionally biased region" description="Polar residues" evidence="1">
    <location>
        <begin position="841"/>
        <end position="853"/>
    </location>
</feature>
<proteinExistence type="predicted"/>
<feature type="region of interest" description="Disordered" evidence="1">
    <location>
        <begin position="1291"/>
        <end position="1326"/>
    </location>
</feature>
<evidence type="ECO:0000313" key="3">
    <source>
        <dbReference type="Proteomes" id="UP000693946"/>
    </source>
</evidence>
<evidence type="ECO:0000256" key="1">
    <source>
        <dbReference type="SAM" id="MobiDB-lite"/>
    </source>
</evidence>
<feature type="compositionally biased region" description="Polar residues" evidence="1">
    <location>
        <begin position="937"/>
        <end position="947"/>
    </location>
</feature>
<dbReference type="EMBL" id="JAGKHQ010000015">
    <property type="protein sequence ID" value="KAG7495948.1"/>
    <property type="molecule type" value="Genomic_DNA"/>
</dbReference>
<organism evidence="2 3">
    <name type="scientific">Solea senegalensis</name>
    <name type="common">Senegalese sole</name>
    <dbReference type="NCBI Taxonomy" id="28829"/>
    <lineage>
        <taxon>Eukaryota</taxon>
        <taxon>Metazoa</taxon>
        <taxon>Chordata</taxon>
        <taxon>Craniata</taxon>
        <taxon>Vertebrata</taxon>
        <taxon>Euteleostomi</taxon>
        <taxon>Actinopterygii</taxon>
        <taxon>Neopterygii</taxon>
        <taxon>Teleostei</taxon>
        <taxon>Neoteleostei</taxon>
        <taxon>Acanthomorphata</taxon>
        <taxon>Carangaria</taxon>
        <taxon>Pleuronectiformes</taxon>
        <taxon>Pleuronectoidei</taxon>
        <taxon>Soleidae</taxon>
        <taxon>Solea</taxon>
    </lineage>
</organism>
<feature type="region of interest" description="Disordered" evidence="1">
    <location>
        <begin position="826"/>
        <end position="853"/>
    </location>
</feature>
<feature type="compositionally biased region" description="Basic and acidic residues" evidence="1">
    <location>
        <begin position="1358"/>
        <end position="1405"/>
    </location>
</feature>
<feature type="region of interest" description="Disordered" evidence="1">
    <location>
        <begin position="1350"/>
        <end position="1453"/>
    </location>
</feature>
<sequence length="1479" mass="165079">MQPGCPSSHVGACPAFQHPSNVDALRSHQHHHVTPAPVAAAANIVKINMVAHQDPRKLGVDVPSQRQQNNAELRFHRLQHYVTSCGFQQPRPADRMWTPQNSGHGPNADIYSPLNVTTQCTSANERSGMYLVNRNGQHKGSFPRGPNLNSNNTEQQRLLHDCLGTTTVATRDDTVDLTAQQHQYSLKQYHSSQQVEAPLKNGNLGSISLVSSLEKTKVNIEPTARTNLSIKMHCQSPQVKCSLGTLNCENPMIRTQTPGYSIEDQQQVTSPSTVLPKRPPTDDEIHKRIAEELEGYKRNENSKRNAHLSDTFASNKARHATGHTLPAYSSGDSRGNADLTWTCGHSTVATATHSTEYPQIMMKVAPTCTNNEDDSPVVLTSTSGMTMIDLTKRKPNYMSAEYINKNMHDAHNVPGISWAPKPIVSTGYDDVHAVIDVSVENRTKPSSVMTGSDTSLYGIQDIIQKKRKNNKDHLCPITDQEVVTHSKMTSSISQIQILNVMSMSGDQIKQLWDLPSCEHVMDSGSVNPHPHFSPEPPERSDKAQESALSHQSQRVGEQTPNILKCPEYEDISDYELIPAMLTGLPYTEHEDLDVLVCHENQQMEKLNAETHLKGPNRKRSQFENDGPFQMKGDNISDDTSREQNCSCPCFVETDTGFQQVLCPKCDRERHFLSCSPDNLSDGFETDEMDDYMVIPLSMTDIKYEPAEEIQDFPGNTVPDDSQSEDIEFQSAPESSTASVPCPIEVFDTIASFILSKRTTVQFPPGRCTPDHEMNSDTGGTHTPRHMIGSRSECEDSSETENSCDYSSEAEHNYLTASRCVFKNRSAPATDQSADEKENEPNKATSVQNGQSKSSVKLGCIQKLKELIKSNARLKGAKSKTNRQRNSKAQGKFFDSDSEDKSDYNCKMKAKRKRLSSSSSVGSPEASYSQQREHPHQTVDSQSPQSGSELHETRFKEVIKTVCSSGQLTKYEADPDHVQHAADRKDIPKDGIIIIDSDTEDSVDTWDESDKKVTKETIISSRLVDDGSAPYFKQKRHPCENVDSRSEPSKEKFQRMETSSVASSVPLHRSKLEDAQFNEGMQEDGSYSIKKSGHLLETEDGTEHIQDKTSNTTFNGSDNHIIKKATTDPLLPSLSKVCSRASCSIQNGGLAKEMDCGSGRKTPQKRIRSSYESADRRQSVDQSSSHRNSLIPRLYFIDPADPRDPLKLVKGKPPQRRDKEDTVVTKAPSATSKKMHSSDKNTQDTSLNKTLVNIINPKLLLRHRSLSNQEGQSISRSLLQPGETATISHQSKMYESTNVPKHNLSSSKLRHSFSHPSTSCHPWSNTRDQSLNATSQLSAVERLKDNWSKSYYPTKKDRKTSTETEEASRTLNTESKREAYQPLSHQERAGHHDRPPKQRRNSKESETSLMKRAKMEAVQLTRATNRNNSREQRGSVGEGYKWSERPKVARSNQGDTFQFPPSMVCPMYNHHSFTAAWCSV</sequence>